<evidence type="ECO:0000259" key="3">
    <source>
        <dbReference type="Pfam" id="PF25372"/>
    </source>
</evidence>
<organism evidence="4 5">
    <name type="scientific">Lingula anatina</name>
    <name type="common">Brachiopod</name>
    <name type="synonym">Lingula unguis</name>
    <dbReference type="NCBI Taxonomy" id="7574"/>
    <lineage>
        <taxon>Eukaryota</taxon>
        <taxon>Metazoa</taxon>
        <taxon>Spiralia</taxon>
        <taxon>Lophotrochozoa</taxon>
        <taxon>Brachiopoda</taxon>
        <taxon>Linguliformea</taxon>
        <taxon>Lingulata</taxon>
        <taxon>Lingulida</taxon>
        <taxon>Linguloidea</taxon>
        <taxon>Lingulidae</taxon>
        <taxon>Lingula</taxon>
    </lineage>
</organism>
<dbReference type="Gene3D" id="3.80.10.10">
    <property type="entry name" value="Ribonuclease Inhibitor"/>
    <property type="match status" value="1"/>
</dbReference>
<name>A0A1S3K294_LINAN</name>
<keyword evidence="4" id="KW-1185">Reference proteome</keyword>
<dbReference type="SUPFAM" id="SSF52047">
    <property type="entry name" value="RNI-like"/>
    <property type="match status" value="1"/>
</dbReference>
<dbReference type="InParanoid" id="A0A1S3K294"/>
<dbReference type="PANTHER" id="PTHR13318">
    <property type="entry name" value="PARTNER OF PAIRED, ISOFORM B-RELATED"/>
    <property type="match status" value="1"/>
</dbReference>
<dbReference type="SMART" id="SM00367">
    <property type="entry name" value="LRR_CC"/>
    <property type="match status" value="6"/>
</dbReference>
<sequence>MAAAAANYFTSGCNTVPTLLNISVLSMVGHLSDYLEALDGLPPNLKDKLLHLMSKRGLITDGNIQKVVHSGVRMLDLSESDVTDQGLQYVRKCKDLKKIDLNSAKQSRTNISSEGIISVVTSCRQLQIIYLRRCLNVSDDAVIAISQQCPQLRQLNIGGCHLITDKSLQALGENSRFLKSVNFSKTRVTDEGVISLATGVCSATLKEIHMDGCVQLTDEAVEAVTNFCPAIDILLFHGCPHITDRARQAIEDLSQHDAHLKQVTWTIY</sequence>
<feature type="domain" description="F-box/LRR-repeat protein 15-like leucin rich repeat" evidence="3">
    <location>
        <begin position="110"/>
        <end position="252"/>
    </location>
</feature>
<evidence type="ECO:0000313" key="5">
    <source>
        <dbReference type="RefSeq" id="XP_013416758.1"/>
    </source>
</evidence>
<dbReference type="OrthoDB" id="10257471at2759"/>
<dbReference type="PANTHER" id="PTHR13318:SF254">
    <property type="entry name" value="PROTEIN AMN1 HOMOLOG"/>
    <property type="match status" value="1"/>
</dbReference>
<dbReference type="GO" id="GO:0031146">
    <property type="term" value="P:SCF-dependent proteasomal ubiquitin-dependent protein catabolic process"/>
    <property type="evidence" value="ECO:0007669"/>
    <property type="project" value="TreeGrafter"/>
</dbReference>
<accession>A0A1S3K294</accession>
<dbReference type="Proteomes" id="UP000085678">
    <property type="component" value="Unplaced"/>
</dbReference>
<reference evidence="5" key="1">
    <citation type="submission" date="2025-08" db="UniProtKB">
        <authorList>
            <consortium name="RefSeq"/>
        </authorList>
    </citation>
    <scope>IDENTIFICATION</scope>
    <source>
        <tissue evidence="5">Gonads</tissue>
    </source>
</reference>
<dbReference type="STRING" id="7574.A0A1S3K294"/>
<dbReference type="RefSeq" id="XP_013416758.1">
    <property type="nucleotide sequence ID" value="XM_013561304.2"/>
</dbReference>
<evidence type="ECO:0000256" key="2">
    <source>
        <dbReference type="ARBA" id="ARBA00039628"/>
    </source>
</evidence>
<dbReference type="GO" id="GO:0019005">
    <property type="term" value="C:SCF ubiquitin ligase complex"/>
    <property type="evidence" value="ECO:0007669"/>
    <property type="project" value="TreeGrafter"/>
</dbReference>
<dbReference type="Pfam" id="PF25372">
    <property type="entry name" value="DUF7885"/>
    <property type="match status" value="1"/>
</dbReference>
<evidence type="ECO:0000313" key="4">
    <source>
        <dbReference type="Proteomes" id="UP000085678"/>
    </source>
</evidence>
<dbReference type="InterPro" id="IPR057207">
    <property type="entry name" value="FBXL15_LRR"/>
</dbReference>
<dbReference type="InterPro" id="IPR032675">
    <property type="entry name" value="LRR_dom_sf"/>
</dbReference>
<dbReference type="KEGG" id="lak:106178198"/>
<proteinExistence type="inferred from homology"/>
<gene>
    <name evidence="5" type="primary">LOC106178198</name>
</gene>
<dbReference type="AlphaFoldDB" id="A0A1S3K294"/>
<comment type="similarity">
    <text evidence="1">Belongs to the AMN1 family.</text>
</comment>
<protein>
    <recommendedName>
        <fullName evidence="2">Protein AMN1 homolog</fullName>
    </recommendedName>
</protein>
<dbReference type="GeneID" id="106178198"/>
<evidence type="ECO:0000256" key="1">
    <source>
        <dbReference type="ARBA" id="ARBA00038257"/>
    </source>
</evidence>
<dbReference type="InterPro" id="IPR006553">
    <property type="entry name" value="Leu-rich_rpt_Cys-con_subtyp"/>
</dbReference>